<feature type="compositionally biased region" description="Polar residues" evidence="1">
    <location>
        <begin position="1"/>
        <end position="21"/>
    </location>
</feature>
<feature type="region of interest" description="Disordered" evidence="1">
    <location>
        <begin position="1"/>
        <end position="70"/>
    </location>
</feature>
<dbReference type="AlphaFoldDB" id="A0AAV9NU27"/>
<dbReference type="GeneID" id="89968918"/>
<reference evidence="3 4" key="1">
    <citation type="submission" date="2023-08" db="EMBL/GenBank/DDBJ databases">
        <title>Black Yeasts Isolated from many extreme environments.</title>
        <authorList>
            <person name="Coleine C."/>
            <person name="Stajich J.E."/>
            <person name="Selbmann L."/>
        </authorList>
    </citation>
    <scope>NUCLEOTIDE SEQUENCE [LARGE SCALE GENOMIC DNA]</scope>
    <source>
        <strain evidence="3 4">CCFEE 5792</strain>
    </source>
</reference>
<gene>
    <name evidence="3" type="ORF">LTR84_000696</name>
</gene>
<feature type="compositionally biased region" description="Basic and acidic residues" evidence="1">
    <location>
        <begin position="93"/>
        <end position="115"/>
    </location>
</feature>
<keyword evidence="4" id="KW-1185">Reference proteome</keyword>
<feature type="region of interest" description="Disordered" evidence="1">
    <location>
        <begin position="297"/>
        <end position="332"/>
    </location>
</feature>
<name>A0AAV9NU27_9EURO</name>
<sequence length="332" mass="37050">MPSNSVFGYTKTAKATQSKTRGPTPVKSKKTPADYQSSKVETKNPNKPVYISKVRDYSDSESKADSDETVVDVATFFVANDDNYSHMAPRNSGGRDRDSYGRPDRERPSKEDLHRQGPTRNQPTRVPDDTDELFNPEHPGEAAPHIDNSYFRENPPFPDMSIYKHILVLRQHGASVKYGQQARADCLRNYLPRQGPILQPRDGPISVTDIMNPNRDDLEAIDCALANVINTGGEVEFGALPHGQSGGQFACRACTRVFSQSQDRDDHIGGGRIKCTVLSCGVYLPCQGLMDDHMDKIHPKHRNRDSDSFPYPNRSSYGSSQDGHNPHNYTRV</sequence>
<feature type="compositionally biased region" description="Polar residues" evidence="1">
    <location>
        <begin position="313"/>
        <end position="332"/>
    </location>
</feature>
<organism evidence="3 4">
    <name type="scientific">Exophiala bonariae</name>
    <dbReference type="NCBI Taxonomy" id="1690606"/>
    <lineage>
        <taxon>Eukaryota</taxon>
        <taxon>Fungi</taxon>
        <taxon>Dikarya</taxon>
        <taxon>Ascomycota</taxon>
        <taxon>Pezizomycotina</taxon>
        <taxon>Eurotiomycetes</taxon>
        <taxon>Chaetothyriomycetidae</taxon>
        <taxon>Chaetothyriales</taxon>
        <taxon>Herpotrichiellaceae</taxon>
        <taxon>Exophiala</taxon>
    </lineage>
</organism>
<dbReference type="EMBL" id="JAVRRD010000001">
    <property type="protein sequence ID" value="KAK5064862.1"/>
    <property type="molecule type" value="Genomic_DNA"/>
</dbReference>
<evidence type="ECO:0000313" key="3">
    <source>
        <dbReference type="EMBL" id="KAK5064862.1"/>
    </source>
</evidence>
<evidence type="ECO:0000256" key="1">
    <source>
        <dbReference type="SAM" id="MobiDB-lite"/>
    </source>
</evidence>
<evidence type="ECO:0000259" key="2">
    <source>
        <dbReference type="PROSITE" id="PS00028"/>
    </source>
</evidence>
<evidence type="ECO:0000313" key="4">
    <source>
        <dbReference type="Proteomes" id="UP001358417"/>
    </source>
</evidence>
<dbReference type="InterPro" id="IPR013087">
    <property type="entry name" value="Znf_C2H2_type"/>
</dbReference>
<feature type="domain" description="C2H2-type" evidence="2">
    <location>
        <begin position="275"/>
        <end position="298"/>
    </location>
</feature>
<proteinExistence type="predicted"/>
<dbReference type="RefSeq" id="XP_064712186.1">
    <property type="nucleotide sequence ID" value="XM_064844326.1"/>
</dbReference>
<feature type="compositionally biased region" description="Polar residues" evidence="1">
    <location>
        <begin position="34"/>
        <end position="45"/>
    </location>
</feature>
<dbReference type="Proteomes" id="UP001358417">
    <property type="component" value="Unassembled WGS sequence"/>
</dbReference>
<protein>
    <recommendedName>
        <fullName evidence="2">C2H2-type domain-containing protein</fullName>
    </recommendedName>
</protein>
<feature type="region of interest" description="Disordered" evidence="1">
    <location>
        <begin position="83"/>
        <end position="152"/>
    </location>
</feature>
<feature type="compositionally biased region" description="Basic and acidic residues" evidence="1">
    <location>
        <begin position="53"/>
        <end position="66"/>
    </location>
</feature>
<dbReference type="PROSITE" id="PS00028">
    <property type="entry name" value="ZINC_FINGER_C2H2_1"/>
    <property type="match status" value="1"/>
</dbReference>
<accession>A0AAV9NU27</accession>
<comment type="caution">
    <text evidence="3">The sequence shown here is derived from an EMBL/GenBank/DDBJ whole genome shotgun (WGS) entry which is preliminary data.</text>
</comment>